<feature type="domain" description="AAA" evidence="1">
    <location>
        <begin position="3"/>
        <end position="174"/>
    </location>
</feature>
<dbReference type="PIRSF" id="PIRSF009320">
    <property type="entry name" value="Nuc_binding_HP_1000"/>
    <property type="match status" value="1"/>
</dbReference>
<dbReference type="RefSeq" id="WP_349144664.1">
    <property type="nucleotide sequence ID" value="NZ_JBBMFC010000019.1"/>
</dbReference>
<name>A0ABV1I2D1_9FIRM</name>
<gene>
    <name evidence="2" type="ORF">WMO62_11025</name>
</gene>
<evidence type="ECO:0000313" key="2">
    <source>
        <dbReference type="EMBL" id="MEQ2579354.1"/>
    </source>
</evidence>
<protein>
    <submittedName>
        <fullName evidence="2">ParA family protein</fullName>
    </submittedName>
</protein>
<organism evidence="2 3">
    <name type="scientific">Hominiventricola aquisgranensis</name>
    <dbReference type="NCBI Taxonomy" id="3133164"/>
    <lineage>
        <taxon>Bacteria</taxon>
        <taxon>Bacillati</taxon>
        <taxon>Bacillota</taxon>
        <taxon>Clostridia</taxon>
        <taxon>Lachnospirales</taxon>
        <taxon>Lachnospiraceae</taxon>
        <taxon>Hominiventricola</taxon>
    </lineage>
</organism>
<proteinExistence type="predicted"/>
<dbReference type="CDD" id="cd02042">
    <property type="entry name" value="ParAB_family"/>
    <property type="match status" value="1"/>
</dbReference>
<accession>A0ABV1I2D1</accession>
<evidence type="ECO:0000259" key="1">
    <source>
        <dbReference type="Pfam" id="PF13614"/>
    </source>
</evidence>
<keyword evidence="3" id="KW-1185">Reference proteome</keyword>
<dbReference type="EMBL" id="JBBMFC010000019">
    <property type="protein sequence ID" value="MEQ2579354.1"/>
    <property type="molecule type" value="Genomic_DNA"/>
</dbReference>
<dbReference type="InterPro" id="IPR027417">
    <property type="entry name" value="P-loop_NTPase"/>
</dbReference>
<dbReference type="InterPro" id="IPR050678">
    <property type="entry name" value="DNA_Partitioning_ATPase"/>
</dbReference>
<dbReference type="PANTHER" id="PTHR13696">
    <property type="entry name" value="P-LOOP CONTAINING NUCLEOSIDE TRIPHOSPHATE HYDROLASE"/>
    <property type="match status" value="1"/>
</dbReference>
<dbReference type="Proteomes" id="UP001470288">
    <property type="component" value="Unassembled WGS sequence"/>
</dbReference>
<dbReference type="PANTHER" id="PTHR13696:SF99">
    <property type="entry name" value="COBYRINIC ACID AC-DIAMIDE SYNTHASE"/>
    <property type="match status" value="1"/>
</dbReference>
<dbReference type="Pfam" id="PF13614">
    <property type="entry name" value="AAA_31"/>
    <property type="match status" value="1"/>
</dbReference>
<reference evidence="2 3" key="1">
    <citation type="submission" date="2024-03" db="EMBL/GenBank/DDBJ databases">
        <title>Human intestinal bacterial collection.</title>
        <authorList>
            <person name="Pauvert C."/>
            <person name="Hitch T.C.A."/>
            <person name="Clavel T."/>
        </authorList>
    </citation>
    <scope>NUCLEOTIDE SEQUENCE [LARGE SCALE GENOMIC DNA]</scope>
    <source>
        <strain evidence="2 3">CLA-AA-H78B</strain>
    </source>
</reference>
<dbReference type="InterPro" id="IPR025669">
    <property type="entry name" value="AAA_dom"/>
</dbReference>
<comment type="caution">
    <text evidence="2">The sequence shown here is derived from an EMBL/GenBank/DDBJ whole genome shotgun (WGS) entry which is preliminary data.</text>
</comment>
<evidence type="ECO:0000313" key="3">
    <source>
        <dbReference type="Proteomes" id="UP001470288"/>
    </source>
</evidence>
<dbReference type="SUPFAM" id="SSF52540">
    <property type="entry name" value="P-loop containing nucleoside triphosphate hydrolases"/>
    <property type="match status" value="1"/>
</dbReference>
<dbReference type="Gene3D" id="3.40.50.300">
    <property type="entry name" value="P-loop containing nucleotide triphosphate hydrolases"/>
    <property type="match status" value="1"/>
</dbReference>
<sequence length="261" mass="28271">MTTIIALTNQKGGVGKTTTSSALAAGLSSFYNKKVLAIDFDPQGSLGFSLGLDIENSSTIYDVLKGNVPIQDAIQTTDYCDIITSNILLSGAELEFTSADRELCLKKALAPVIDHYDFIIIDTPPALNILTVNAYVAADHLIIPMAPEILSLLGLTQLKETIDSVREKLNPSLNVLGLILTKYNRRTLLAKEVKEMAENIAGQIGSCVFHTQIRASVSVAEAPAHGLSVYDHAPRSNPSLDYKEFVKEVMDKITTVSMETK</sequence>